<name>A0A0G4EQW1_VITBC</name>
<dbReference type="AlphaFoldDB" id="A0A0G4EQW1"/>
<feature type="compositionally biased region" description="Low complexity" evidence="1">
    <location>
        <begin position="15"/>
        <end position="32"/>
    </location>
</feature>
<gene>
    <name evidence="2" type="ORF">Vbra_12897</name>
</gene>
<keyword evidence="3" id="KW-1185">Reference proteome</keyword>
<feature type="compositionally biased region" description="Basic residues" evidence="1">
    <location>
        <begin position="108"/>
        <end position="117"/>
    </location>
</feature>
<evidence type="ECO:0000256" key="1">
    <source>
        <dbReference type="SAM" id="MobiDB-lite"/>
    </source>
</evidence>
<organism evidence="2 3">
    <name type="scientific">Vitrella brassicaformis (strain CCMP3155)</name>
    <dbReference type="NCBI Taxonomy" id="1169540"/>
    <lineage>
        <taxon>Eukaryota</taxon>
        <taxon>Sar</taxon>
        <taxon>Alveolata</taxon>
        <taxon>Colpodellida</taxon>
        <taxon>Vitrellaceae</taxon>
        <taxon>Vitrella</taxon>
    </lineage>
</organism>
<proteinExistence type="predicted"/>
<protein>
    <submittedName>
        <fullName evidence="2">Uncharacterized protein</fullName>
    </submittedName>
</protein>
<evidence type="ECO:0000313" key="2">
    <source>
        <dbReference type="EMBL" id="CEM00628.1"/>
    </source>
</evidence>
<feature type="compositionally biased region" description="Basic and acidic residues" evidence="1">
    <location>
        <begin position="37"/>
        <end position="70"/>
    </location>
</feature>
<evidence type="ECO:0000313" key="3">
    <source>
        <dbReference type="Proteomes" id="UP000041254"/>
    </source>
</evidence>
<feature type="compositionally biased region" description="Low complexity" evidence="1">
    <location>
        <begin position="145"/>
        <end position="154"/>
    </location>
</feature>
<dbReference type="EMBL" id="CDMY01000295">
    <property type="protein sequence ID" value="CEM00628.1"/>
    <property type="molecule type" value="Genomic_DNA"/>
</dbReference>
<dbReference type="VEuPathDB" id="CryptoDB:Vbra_12897"/>
<dbReference type="Proteomes" id="UP000041254">
    <property type="component" value="Unassembled WGS sequence"/>
</dbReference>
<feature type="region of interest" description="Disordered" evidence="1">
    <location>
        <begin position="1"/>
        <end position="159"/>
    </location>
</feature>
<accession>A0A0G4EQW1</accession>
<feature type="compositionally biased region" description="Basic and acidic residues" evidence="1">
    <location>
        <begin position="118"/>
        <end position="144"/>
    </location>
</feature>
<dbReference type="InParanoid" id="A0A0G4EQW1"/>
<reference evidence="2 3" key="1">
    <citation type="submission" date="2014-11" db="EMBL/GenBank/DDBJ databases">
        <authorList>
            <person name="Zhu J."/>
            <person name="Qi W."/>
            <person name="Song R."/>
        </authorList>
    </citation>
    <scope>NUCLEOTIDE SEQUENCE [LARGE SCALE GENOMIC DNA]</scope>
</reference>
<sequence>MRSRPAAKASAYPQSRVPSPRASPRASASAVRGELASLREREKVRRDQTREGRRPPTLVELHRSLHKEPPKGSLARPPLDLPPWQRHQLTAAENILTAHRERAGGRGNGKRRKHRQTFVKEDPNEEELRRLRQIERERRRRQEAAYRQQDQARAVTQKKPGIDLVGLYENPHRQPPPGSLARPALPPPIWELVGLRQMESFLQRKL</sequence>